<proteinExistence type="predicted"/>
<dbReference type="GO" id="GO:0003677">
    <property type="term" value="F:DNA binding"/>
    <property type="evidence" value="ECO:0007669"/>
    <property type="project" value="InterPro"/>
</dbReference>
<dbReference type="InterPro" id="IPR050987">
    <property type="entry name" value="AtrR-like"/>
</dbReference>
<organism evidence="4 5">
    <name type="scientific">Lepidopterella palustris CBS 459.81</name>
    <dbReference type="NCBI Taxonomy" id="1314670"/>
    <lineage>
        <taxon>Eukaryota</taxon>
        <taxon>Fungi</taxon>
        <taxon>Dikarya</taxon>
        <taxon>Ascomycota</taxon>
        <taxon>Pezizomycotina</taxon>
        <taxon>Dothideomycetes</taxon>
        <taxon>Pleosporomycetidae</taxon>
        <taxon>Mytilinidiales</taxon>
        <taxon>Argynnaceae</taxon>
        <taxon>Lepidopterella</taxon>
    </lineage>
</organism>
<evidence type="ECO:0000313" key="4">
    <source>
        <dbReference type="EMBL" id="OCK83439.1"/>
    </source>
</evidence>
<dbReference type="Pfam" id="PF04082">
    <property type="entry name" value="Fungal_trans"/>
    <property type="match status" value="1"/>
</dbReference>
<dbReference type="GO" id="GO:0008270">
    <property type="term" value="F:zinc ion binding"/>
    <property type="evidence" value="ECO:0007669"/>
    <property type="project" value="InterPro"/>
</dbReference>
<evidence type="ECO:0000256" key="1">
    <source>
        <dbReference type="ARBA" id="ARBA00022723"/>
    </source>
</evidence>
<accession>A0A8E2EGL3</accession>
<dbReference type="OrthoDB" id="39175at2759"/>
<dbReference type="InterPro" id="IPR007219">
    <property type="entry name" value="XnlR_reg_dom"/>
</dbReference>
<dbReference type="CDD" id="cd12148">
    <property type="entry name" value="fungal_TF_MHR"/>
    <property type="match status" value="1"/>
</dbReference>
<reference evidence="4 5" key="1">
    <citation type="journal article" date="2016" name="Nat. Commun.">
        <title>Ectomycorrhizal ecology is imprinted in the genome of the dominant symbiotic fungus Cenococcum geophilum.</title>
        <authorList>
            <consortium name="DOE Joint Genome Institute"/>
            <person name="Peter M."/>
            <person name="Kohler A."/>
            <person name="Ohm R.A."/>
            <person name="Kuo A."/>
            <person name="Krutzmann J."/>
            <person name="Morin E."/>
            <person name="Arend M."/>
            <person name="Barry K.W."/>
            <person name="Binder M."/>
            <person name="Choi C."/>
            <person name="Clum A."/>
            <person name="Copeland A."/>
            <person name="Grisel N."/>
            <person name="Haridas S."/>
            <person name="Kipfer T."/>
            <person name="LaButti K."/>
            <person name="Lindquist E."/>
            <person name="Lipzen A."/>
            <person name="Maire R."/>
            <person name="Meier B."/>
            <person name="Mihaltcheva S."/>
            <person name="Molinier V."/>
            <person name="Murat C."/>
            <person name="Poggeler S."/>
            <person name="Quandt C.A."/>
            <person name="Sperisen C."/>
            <person name="Tritt A."/>
            <person name="Tisserant E."/>
            <person name="Crous P.W."/>
            <person name="Henrissat B."/>
            <person name="Nehls U."/>
            <person name="Egli S."/>
            <person name="Spatafora J.W."/>
            <person name="Grigoriev I.V."/>
            <person name="Martin F.M."/>
        </authorList>
    </citation>
    <scope>NUCLEOTIDE SEQUENCE [LARGE SCALE GENOMIC DNA]</scope>
    <source>
        <strain evidence="4 5">CBS 459.81</strain>
    </source>
</reference>
<dbReference type="SMART" id="SM00906">
    <property type="entry name" value="Fungal_trans"/>
    <property type="match status" value="1"/>
</dbReference>
<dbReference type="Proteomes" id="UP000250266">
    <property type="component" value="Unassembled WGS sequence"/>
</dbReference>
<keyword evidence="2" id="KW-0539">Nucleus</keyword>
<dbReference type="InterPro" id="IPR036864">
    <property type="entry name" value="Zn2-C6_fun-type_DNA-bd_sf"/>
</dbReference>
<dbReference type="CDD" id="cd00067">
    <property type="entry name" value="GAL4"/>
    <property type="match status" value="1"/>
</dbReference>
<dbReference type="Gene3D" id="4.10.240.10">
    <property type="entry name" value="Zn(2)-C6 fungal-type DNA-binding domain"/>
    <property type="match status" value="1"/>
</dbReference>
<evidence type="ECO:0000313" key="5">
    <source>
        <dbReference type="Proteomes" id="UP000250266"/>
    </source>
</evidence>
<dbReference type="InterPro" id="IPR001138">
    <property type="entry name" value="Zn2Cys6_DnaBD"/>
</dbReference>
<evidence type="ECO:0000259" key="3">
    <source>
        <dbReference type="PROSITE" id="PS50048"/>
    </source>
</evidence>
<keyword evidence="1" id="KW-0479">Metal-binding</keyword>
<dbReference type="PROSITE" id="PS00463">
    <property type="entry name" value="ZN2_CY6_FUNGAL_1"/>
    <property type="match status" value="1"/>
</dbReference>
<evidence type="ECO:0000256" key="2">
    <source>
        <dbReference type="ARBA" id="ARBA00023242"/>
    </source>
</evidence>
<protein>
    <recommendedName>
        <fullName evidence="3">Zn(2)-C6 fungal-type domain-containing protein</fullName>
    </recommendedName>
</protein>
<dbReference type="SUPFAM" id="SSF57701">
    <property type="entry name" value="Zn2/Cys6 DNA-binding domain"/>
    <property type="match status" value="1"/>
</dbReference>
<sequence>MASQRNNAKCTVACEHCRLKKIKCDAMQPCKNCIKQSTQCHYASVTRRTRRTAVEINRQLMERLQRTEALLEAAGIGVSANNVSNGGQREGNAIPVNGQELHKIHTTDVEDDRDRLSTGRSPPYELDEVLPTLYTRNIESSLARSYTNVSESEQKPQQAISPIFNTDGVCTAPLSPSFTSTTAGQCSVHPISQVKNPTLHSSAMQVQSPALTSPPCDESSAEVEVHGSGSYLSICSDAVIEWVTERTGELGVSVSANSLSSVVTRSLKLHSPLDRIRMPEPDPNTAWKYTKAYFEEALYAALNTIHRTTFETRLRLSIEFGTVFDSDPAWYALRNVVYAFGSRIVIYKQSMLGNWAEAQKESWKYFENALSVHTELAYAASNVTAAQALLAMAYYVEGAGSPKLEYMLVSTALRLAQSKGLHMQPAPNWKISEFEINNRNWLFWSIYSYEKMISFRSGRPSAIDDDDISCQIPTVSPEGNPAKAEAFKQLVLHAQISSSIVKNLITAKARQKTPDQIVKTVQSLDRRLRRWYSDIPPDFKSDIPLRTTGLPDGIRIEHLAYSFFSYYGSLAAIHSVLAWPWNVPGLEKENDDAIREQIDASSKVVADASRNIILATKSITVDSEAPTWMTFHFPLVGMINLFLYILKFPDLESVPTDIGLIDMVAGYFGYREFCTSSEISLPFVRDIANWARAAVAKARGKQTASVPNTPLPANTPNTAIPDVDFYHEFGDLSEADLSFDFWPSFVPSLAHISSMGINGFLGGPEEF</sequence>
<dbReference type="PANTHER" id="PTHR46910">
    <property type="entry name" value="TRANSCRIPTION FACTOR PDR1"/>
    <property type="match status" value="1"/>
</dbReference>
<dbReference type="Pfam" id="PF00172">
    <property type="entry name" value="Zn_clus"/>
    <property type="match status" value="1"/>
</dbReference>
<dbReference type="AlphaFoldDB" id="A0A8E2EGL3"/>
<dbReference type="GO" id="GO:0000981">
    <property type="term" value="F:DNA-binding transcription factor activity, RNA polymerase II-specific"/>
    <property type="evidence" value="ECO:0007669"/>
    <property type="project" value="InterPro"/>
</dbReference>
<gene>
    <name evidence="4" type="ORF">K432DRAFT_379529</name>
</gene>
<dbReference type="PANTHER" id="PTHR46910:SF25">
    <property type="entry name" value="ABC-TRANSPORTER-REGULATING TRANSCRIPTION FACTOR"/>
    <property type="match status" value="1"/>
</dbReference>
<dbReference type="EMBL" id="KV744861">
    <property type="protein sequence ID" value="OCK83439.1"/>
    <property type="molecule type" value="Genomic_DNA"/>
</dbReference>
<name>A0A8E2EGL3_9PEZI</name>
<dbReference type="GO" id="GO:0006351">
    <property type="term" value="P:DNA-templated transcription"/>
    <property type="evidence" value="ECO:0007669"/>
    <property type="project" value="InterPro"/>
</dbReference>
<feature type="domain" description="Zn(2)-C6 fungal-type" evidence="3">
    <location>
        <begin position="13"/>
        <end position="42"/>
    </location>
</feature>
<dbReference type="SMART" id="SM00066">
    <property type="entry name" value="GAL4"/>
    <property type="match status" value="1"/>
</dbReference>
<dbReference type="PROSITE" id="PS50048">
    <property type="entry name" value="ZN2_CY6_FUNGAL_2"/>
    <property type="match status" value="1"/>
</dbReference>
<keyword evidence="5" id="KW-1185">Reference proteome</keyword>